<evidence type="ECO:0000256" key="5">
    <source>
        <dbReference type="ARBA" id="ARBA00022679"/>
    </source>
</evidence>
<keyword evidence="5 11" id="KW-0808">Transferase</keyword>
<keyword evidence="15" id="KW-1185">Reference proteome</keyword>
<comment type="similarity">
    <text evidence="3 11">Belongs to the glycosyltransferase 10 family.</text>
</comment>
<dbReference type="InterPro" id="IPR038577">
    <property type="entry name" value="GT10-like_C_sf"/>
</dbReference>
<evidence type="ECO:0000256" key="6">
    <source>
        <dbReference type="ARBA" id="ARBA00022692"/>
    </source>
</evidence>
<dbReference type="InterPro" id="IPR031481">
    <property type="entry name" value="Glyco_tran_10_N"/>
</dbReference>
<comment type="subcellular location">
    <subcellularLocation>
        <location evidence="11">Golgi apparatus</location>
        <location evidence="11">Golgi stack membrane</location>
        <topology evidence="11">Single-pass type II membrane protein</topology>
    </subcellularLocation>
    <subcellularLocation>
        <location evidence="1">Membrane</location>
        <topology evidence="1">Single-pass membrane protein</topology>
    </subcellularLocation>
</comment>
<keyword evidence="6 11" id="KW-0812">Transmembrane</keyword>
<keyword evidence="8" id="KW-1133">Transmembrane helix</keyword>
<evidence type="ECO:0000256" key="10">
    <source>
        <dbReference type="ARBA" id="ARBA00023180"/>
    </source>
</evidence>
<evidence type="ECO:0000259" key="13">
    <source>
        <dbReference type="Pfam" id="PF17039"/>
    </source>
</evidence>
<sequence>MPGYRSRDQVWIWLSMDHPTFLWGENKPNIFNWTMSYRRDSTIKMPFSTMREMTDEEKRKIQTFFYESQKHGLETEILGKCGLGKICTEFKNDNLNYICLQDQLGRYKFYIAFENRFCRDYITEKFWLSLSRNQVPIVAWKFNATGIVPPGSCINIFDFHSVRSAAEYILSRRFKLGGDLCNLCKMCKELRTKRPAQVYTDVEGWLRQDTCEKTRLPRPFSYASLVCSFNSAPLGLRYVTGSVSDNIGLGIIM</sequence>
<dbReference type="PANTHER" id="PTHR11929">
    <property type="entry name" value="ALPHA- 1,3 -FUCOSYLTRANSFERASE"/>
    <property type="match status" value="1"/>
</dbReference>
<evidence type="ECO:0000313" key="14">
    <source>
        <dbReference type="EMBL" id="KAL3888241.1"/>
    </source>
</evidence>
<keyword evidence="7" id="KW-0735">Signal-anchor</keyword>
<dbReference type="EC" id="2.4.1.-" evidence="11"/>
<dbReference type="InterPro" id="IPR001503">
    <property type="entry name" value="Glyco_trans_10"/>
</dbReference>
<dbReference type="Pfam" id="PF17039">
    <property type="entry name" value="Glyco_tran_10_N"/>
    <property type="match status" value="1"/>
</dbReference>
<evidence type="ECO:0000256" key="9">
    <source>
        <dbReference type="ARBA" id="ARBA00023136"/>
    </source>
</evidence>
<dbReference type="Pfam" id="PF00852">
    <property type="entry name" value="Glyco_transf_10"/>
    <property type="match status" value="1"/>
</dbReference>
<keyword evidence="11" id="KW-0333">Golgi apparatus</keyword>
<keyword evidence="9" id="KW-0472">Membrane</keyword>
<feature type="domain" description="Fucosyltransferase N-terminal" evidence="13">
    <location>
        <begin position="4"/>
        <end position="47"/>
    </location>
</feature>
<evidence type="ECO:0000256" key="7">
    <source>
        <dbReference type="ARBA" id="ARBA00022968"/>
    </source>
</evidence>
<name>A0ABD3XRP1_SINWO</name>
<dbReference type="EMBL" id="JBJQND010000001">
    <property type="protein sequence ID" value="KAL3888241.1"/>
    <property type="molecule type" value="Genomic_DNA"/>
</dbReference>
<evidence type="ECO:0000256" key="2">
    <source>
        <dbReference type="ARBA" id="ARBA00004922"/>
    </source>
</evidence>
<feature type="domain" description="Fucosyltransferase C-terminal" evidence="12">
    <location>
        <begin position="61"/>
        <end position="170"/>
    </location>
</feature>
<keyword evidence="10" id="KW-0325">Glycoprotein</keyword>
<evidence type="ECO:0000256" key="1">
    <source>
        <dbReference type="ARBA" id="ARBA00004167"/>
    </source>
</evidence>
<gene>
    <name evidence="14" type="ORF">ACJMK2_000614</name>
</gene>
<accession>A0ABD3XRP1</accession>
<dbReference type="Gene3D" id="3.40.50.11660">
    <property type="entry name" value="Glycosyl transferase family 10, C-terminal domain"/>
    <property type="match status" value="1"/>
</dbReference>
<keyword evidence="4 11" id="KW-0328">Glycosyltransferase</keyword>
<comment type="caution">
    <text evidence="14">The sequence shown here is derived from an EMBL/GenBank/DDBJ whole genome shotgun (WGS) entry which is preliminary data.</text>
</comment>
<proteinExistence type="inferred from homology"/>
<evidence type="ECO:0000256" key="4">
    <source>
        <dbReference type="ARBA" id="ARBA00022676"/>
    </source>
</evidence>
<dbReference type="PANTHER" id="PTHR11929:SF226">
    <property type="entry name" value="ATP-DEPENDENT DNA HELICASE-RELATED"/>
    <property type="match status" value="1"/>
</dbReference>
<evidence type="ECO:0000256" key="8">
    <source>
        <dbReference type="ARBA" id="ARBA00022989"/>
    </source>
</evidence>
<evidence type="ECO:0000313" key="15">
    <source>
        <dbReference type="Proteomes" id="UP001634394"/>
    </source>
</evidence>
<organism evidence="14 15">
    <name type="scientific">Sinanodonta woodiana</name>
    <name type="common">Chinese pond mussel</name>
    <name type="synonym">Anodonta woodiana</name>
    <dbReference type="NCBI Taxonomy" id="1069815"/>
    <lineage>
        <taxon>Eukaryota</taxon>
        <taxon>Metazoa</taxon>
        <taxon>Spiralia</taxon>
        <taxon>Lophotrochozoa</taxon>
        <taxon>Mollusca</taxon>
        <taxon>Bivalvia</taxon>
        <taxon>Autobranchia</taxon>
        <taxon>Heteroconchia</taxon>
        <taxon>Palaeoheterodonta</taxon>
        <taxon>Unionida</taxon>
        <taxon>Unionoidea</taxon>
        <taxon>Unionidae</taxon>
        <taxon>Unioninae</taxon>
        <taxon>Sinanodonta</taxon>
    </lineage>
</organism>
<dbReference type="SUPFAM" id="SSF53756">
    <property type="entry name" value="UDP-Glycosyltransferase/glycogen phosphorylase"/>
    <property type="match status" value="1"/>
</dbReference>
<comment type="pathway">
    <text evidence="2">Protein modification; protein glycosylation.</text>
</comment>
<dbReference type="GO" id="GO:0032580">
    <property type="term" value="C:Golgi cisterna membrane"/>
    <property type="evidence" value="ECO:0007669"/>
    <property type="project" value="UniProtKB-SubCell"/>
</dbReference>
<evidence type="ECO:0000256" key="11">
    <source>
        <dbReference type="RuleBase" id="RU003832"/>
    </source>
</evidence>
<evidence type="ECO:0000256" key="3">
    <source>
        <dbReference type="ARBA" id="ARBA00008919"/>
    </source>
</evidence>
<dbReference type="Proteomes" id="UP001634394">
    <property type="component" value="Unassembled WGS sequence"/>
</dbReference>
<evidence type="ECO:0000259" key="12">
    <source>
        <dbReference type="Pfam" id="PF00852"/>
    </source>
</evidence>
<reference evidence="14 15" key="1">
    <citation type="submission" date="2024-11" db="EMBL/GenBank/DDBJ databases">
        <title>Chromosome-level genome assembly of the freshwater bivalve Anodonta woodiana.</title>
        <authorList>
            <person name="Chen X."/>
        </authorList>
    </citation>
    <scope>NUCLEOTIDE SEQUENCE [LARGE SCALE GENOMIC DNA]</scope>
    <source>
        <strain evidence="14">MN2024</strain>
        <tissue evidence="14">Gills</tissue>
    </source>
</reference>
<protein>
    <recommendedName>
        <fullName evidence="11">Fucosyltransferase</fullName>
        <ecNumber evidence="11">2.4.1.-</ecNumber>
    </recommendedName>
</protein>
<dbReference type="InterPro" id="IPR055270">
    <property type="entry name" value="Glyco_tran_10_C"/>
</dbReference>
<dbReference type="AlphaFoldDB" id="A0ABD3XRP1"/>
<dbReference type="GO" id="GO:0016757">
    <property type="term" value="F:glycosyltransferase activity"/>
    <property type="evidence" value="ECO:0007669"/>
    <property type="project" value="UniProtKB-UniRule"/>
</dbReference>